<name>A0A1J5T7J7_9ZZZZ</name>
<dbReference type="InterPro" id="IPR024353">
    <property type="entry name" value="DUF3871"/>
</dbReference>
<reference evidence="1" key="1">
    <citation type="submission" date="2016-10" db="EMBL/GenBank/DDBJ databases">
        <title>Sequence of Gallionella enrichment culture.</title>
        <authorList>
            <person name="Poehlein A."/>
            <person name="Muehling M."/>
            <person name="Daniel R."/>
        </authorList>
    </citation>
    <scope>NUCLEOTIDE SEQUENCE</scope>
</reference>
<gene>
    <name evidence="1" type="ORF">GALL_64610</name>
</gene>
<dbReference type="AlphaFoldDB" id="A0A1J5T7J7"/>
<dbReference type="EMBL" id="MLJW01000018">
    <property type="protein sequence ID" value="OIR12208.1"/>
    <property type="molecule type" value="Genomic_DNA"/>
</dbReference>
<evidence type="ECO:0008006" key="2">
    <source>
        <dbReference type="Google" id="ProtNLM"/>
    </source>
</evidence>
<organism evidence="1">
    <name type="scientific">mine drainage metagenome</name>
    <dbReference type="NCBI Taxonomy" id="410659"/>
    <lineage>
        <taxon>unclassified sequences</taxon>
        <taxon>metagenomes</taxon>
        <taxon>ecological metagenomes</taxon>
    </lineage>
</organism>
<protein>
    <recommendedName>
        <fullName evidence="2">DUF3871 family protein</fullName>
    </recommendedName>
</protein>
<comment type="caution">
    <text evidence="1">The sequence shown here is derived from an EMBL/GenBank/DDBJ whole genome shotgun (WGS) entry which is preliminary data.</text>
</comment>
<dbReference type="Pfam" id="PF12987">
    <property type="entry name" value="DUF3871"/>
    <property type="match status" value="1"/>
</dbReference>
<proteinExistence type="predicted"/>
<accession>A0A1J5T7J7</accession>
<evidence type="ECO:0000313" key="1">
    <source>
        <dbReference type="EMBL" id="OIR12208.1"/>
    </source>
</evidence>
<sequence>MKKYHQMEYTDIITETPFIPDVIHPVMLTEQTDNKESEKHFITANTIAGDLAELKSIHLIPVFHKDNEPTISHTDFIESMQEITAEMFTGEHILKPVVRLSHPIKGRVPEAKNKAANELQEWEKTIYYERMAFAIEIPSIQSEIDGNLLSLTVGGVKSYHLDNLYSKNTCDQHFKLFIGFKNKVCCNMCIRTDGFMGEVEVKSIGQLRAMIKTLLESYNSQLHLYSLQQLATYSITEHQFAQLIGRCRMYPHLPQYIRKDIHPLLFGDSMMSSVVKDFYRDESFCKDKNGNINLWRLYNLFTGANKSSYIDSFLDRSVNAFNFTEQISWALEGKNECWYLN</sequence>